<dbReference type="PaxDb" id="79929-MTBMA_c00470"/>
<name>D9PYW2_METTM</name>
<feature type="transmembrane region" description="Helical" evidence="1">
    <location>
        <begin position="280"/>
        <end position="299"/>
    </location>
</feature>
<dbReference type="KEGG" id="mmg:MTBMA_c00470"/>
<dbReference type="NCBIfam" id="TIGR04370">
    <property type="entry name" value="glyco_rpt_poly"/>
    <property type="match status" value="1"/>
</dbReference>
<accession>D9PYW2</accession>
<dbReference type="PATRIC" id="fig|79929.8.peg.45"/>
<sequence length="360" mass="39811">MRFDIFSPYSVIIALLIYLVLALSGTLMGIRGLRLPSGLSVLYIALGASIFILGAYMSERIRTEKPASPGNPKETLLVLLVTSGIILQALNLYLLGGIPLLSGYLKARAVTKIWLLSYLIFLPSINMLLAAYPRRRYCIPLIIGATLFAFTGYRTTVVVILLSGMITIYYSARPSPRQIGLLLSALAIVAISVGYIAVKSIEWQTWTLNPLELLLYRAGYTLMVFDRLLDHQGATAGKLLYYTLTGYLHSTDPRAIVGEVVLGYRHSTTSLIFGPPLLDFGLPAMVIQMFLLGLILGLMHRIQMSLNGIFTGIYSVILAHTIIWVETGPTDLVVWLFYMVAVISIIYVLWRCYPETGSCS</sequence>
<feature type="transmembrane region" description="Helical" evidence="1">
    <location>
        <begin position="39"/>
        <end position="57"/>
    </location>
</feature>
<evidence type="ECO:0000256" key="1">
    <source>
        <dbReference type="SAM" id="Phobius"/>
    </source>
</evidence>
<proteinExistence type="predicted"/>
<dbReference type="InterPro" id="IPR002760">
    <property type="entry name" value="O_anti_polymase"/>
</dbReference>
<dbReference type="Proteomes" id="UP000000345">
    <property type="component" value="Chromosome"/>
</dbReference>
<feature type="transmembrane region" description="Helical" evidence="1">
    <location>
        <begin position="332"/>
        <end position="350"/>
    </location>
</feature>
<dbReference type="HOGENOM" id="CLU_768627_0_0_2"/>
<keyword evidence="1" id="KW-0472">Membrane</keyword>
<evidence type="ECO:0008006" key="4">
    <source>
        <dbReference type="Google" id="ProtNLM"/>
    </source>
</evidence>
<feature type="transmembrane region" description="Helical" evidence="1">
    <location>
        <begin position="113"/>
        <end position="132"/>
    </location>
</feature>
<dbReference type="GeneID" id="77398831"/>
<dbReference type="STRING" id="79929.MTBMA_c00470"/>
<evidence type="ECO:0000313" key="3">
    <source>
        <dbReference type="Proteomes" id="UP000000345"/>
    </source>
</evidence>
<feature type="transmembrane region" description="Helical" evidence="1">
    <location>
        <begin position="6"/>
        <end position="27"/>
    </location>
</feature>
<dbReference type="GeneID" id="9703752"/>
<keyword evidence="1" id="KW-1133">Transmembrane helix</keyword>
<gene>
    <name evidence="2" type="ordered locus">MTBMA_c00470</name>
</gene>
<protein>
    <recommendedName>
        <fullName evidence="4">Oligosaccharide repeat unit polymerase</fullName>
    </recommendedName>
</protein>
<dbReference type="Pfam" id="PF01901">
    <property type="entry name" value="O_anti_polymase"/>
    <property type="match status" value="1"/>
</dbReference>
<feature type="transmembrane region" description="Helical" evidence="1">
    <location>
        <begin position="306"/>
        <end position="326"/>
    </location>
</feature>
<feature type="transmembrane region" description="Helical" evidence="1">
    <location>
        <begin position="152"/>
        <end position="172"/>
    </location>
</feature>
<reference evidence="2 3" key="2">
    <citation type="journal article" date="2010" name="J. Bacteriol.">
        <title>Complete genome sequence of Methanothermobacter marburgensis, a methanoarchaeon model organism.</title>
        <authorList>
            <person name="Liesegang H."/>
            <person name="Kaster A.K."/>
            <person name="Wiezer A."/>
            <person name="Goenrich M."/>
            <person name="Wollherr A."/>
            <person name="Seedorf H."/>
            <person name="Gottschalk G."/>
            <person name="Thauer R.K."/>
        </authorList>
    </citation>
    <scope>NUCLEOTIDE SEQUENCE [LARGE SCALE GENOMIC DNA]</scope>
    <source>
        <strain evidence="3">ATCC BAA-927 / DSM 2133 / JCM 14651 / NBRC 100331 / OCM 82 / Marburg</strain>
    </source>
</reference>
<dbReference type="RefSeq" id="WP_013294886.1">
    <property type="nucleotide sequence ID" value="NC_014408.1"/>
</dbReference>
<dbReference type="OrthoDB" id="70767at2157"/>
<dbReference type="EMBL" id="CP001710">
    <property type="protein sequence ID" value="ADL57657.1"/>
    <property type="molecule type" value="Genomic_DNA"/>
</dbReference>
<feature type="transmembrane region" description="Helical" evidence="1">
    <location>
        <begin position="179"/>
        <end position="198"/>
    </location>
</feature>
<dbReference type="AlphaFoldDB" id="D9PYW2"/>
<keyword evidence="3" id="KW-1185">Reference proteome</keyword>
<feature type="transmembrane region" description="Helical" evidence="1">
    <location>
        <begin position="77"/>
        <end position="101"/>
    </location>
</feature>
<evidence type="ECO:0000313" key="2">
    <source>
        <dbReference type="EMBL" id="ADL57657.1"/>
    </source>
</evidence>
<organism evidence="2 3">
    <name type="scientific">Methanothermobacter marburgensis (strain ATCC BAA-927 / DSM 2133 / JCM 14651 / NBRC 100331 / OCM 82 / Marburg)</name>
    <name type="common">Methanobacterium thermoautotrophicum</name>
    <dbReference type="NCBI Taxonomy" id="79929"/>
    <lineage>
        <taxon>Archaea</taxon>
        <taxon>Methanobacteriati</taxon>
        <taxon>Methanobacteriota</taxon>
        <taxon>Methanomada group</taxon>
        <taxon>Methanobacteria</taxon>
        <taxon>Methanobacteriales</taxon>
        <taxon>Methanobacteriaceae</taxon>
        <taxon>Methanothermobacter</taxon>
    </lineage>
</organism>
<keyword evidence="1" id="KW-0812">Transmembrane</keyword>
<reference key="1">
    <citation type="submission" date="2009-08" db="EMBL/GenBank/DDBJ databases">
        <title>The genome sequence of Methanothermobacter marburgensis.</title>
        <authorList>
            <person name="Kaster A."/>
            <person name="Seedorf H."/>
            <person name="Goenrich M."/>
            <person name="Wiezer A."/>
            <person name="Liesegang H."/>
            <person name="Thauer R."/>
            <person name="Gottschalk G."/>
        </authorList>
    </citation>
    <scope>NUCLEOTIDE SEQUENCE</scope>
    <source>
        <strain>Marburg</strain>
    </source>
</reference>